<sequence length="722" mass="75276">MHLAVQAPRQLLALIDAAVAVLAAAAATAETHGSGQPPAAAAAAAAAAAPGSFLQAHAARLVLLSQLPASQLQGRLRGLAPHDATATAAQHASAAAAAAAAAGLSGIKAISVPPLRARASDIAPMAVQAALPDALLRGYAAVQLTDAAELQLAGYHWPGNEVELECLVQRAVLLHPQAPNNSGSNCDCGSSSSSSSSSGSSSGIESCGDAVLTLDAADFWPAAEEADRHRIDILELLPWLKPLMLDTGLWPVGMNNIMKWAYPLIIISLFLGPQDRESSAALTVFWAGWWPLVLLSFPITGRAWCAMCPFMLTGQVVQAAVGKDVAPVDPVPVTPPAAAAAAGAMPSRLQRGQLIASLLAAAQAKWGALQRWVPAHAAWHKWQLQKWPEADVALWGNWLLVAGFAAILCWEELDDLPHHAALSGWLLLLITAGAVGFSMVFEKRLWCRHICPIGGMNGLFSKLSCTEIRSRPGICAASQCSRHCHKGRLVTGMAAATGSMAAERHSLSTALMLSSSSSSSSSSYCTLAGPLEGSEVSIAALQLPGCPMNTYPAKHVDNKDCVMCANCLRACPSGSAQWRLRPPAADLLRDRSAAWHELTLMYVLLGAVLLHKLPELCGNLAYYEQLLLTELGLVLPRLALSLGADPNAAWLSALPVMGPAAEPVVSAAQGVTLMVGLAASWGLAGKVASLQEGVGSAGAGRAALPQRLLMLAVAAELWWLIV</sequence>
<reference evidence="8 9" key="1">
    <citation type="submission" date="2023-05" db="EMBL/GenBank/DDBJ databases">
        <title>A 100% complete, gapless, phased diploid assembly of the Scenedesmus obliquus UTEX 3031 genome.</title>
        <authorList>
            <person name="Biondi T.C."/>
            <person name="Hanschen E.R."/>
            <person name="Kwon T."/>
            <person name="Eng W."/>
            <person name="Kruse C.P.S."/>
            <person name="Koehler S.I."/>
            <person name="Kunde Y."/>
            <person name="Gleasner C.D."/>
            <person name="You Mak K.T."/>
            <person name="Polle J."/>
            <person name="Hovde B.T."/>
            <person name="Starkenburg S.R."/>
        </authorList>
    </citation>
    <scope>NUCLEOTIDE SEQUENCE [LARGE SCALE GENOMIC DNA]</scope>
    <source>
        <strain evidence="8 9">DOE0152z</strain>
    </source>
</reference>
<accession>A0ABY8UBG0</accession>
<keyword evidence="5" id="KW-0732">Signal</keyword>
<evidence type="ECO:0000256" key="2">
    <source>
        <dbReference type="ARBA" id="ARBA00022475"/>
    </source>
</evidence>
<feature type="chain" id="PRO_5045662551" description="4Fe-4S ferredoxin-type domain-containing protein" evidence="5">
    <location>
        <begin position="30"/>
        <end position="722"/>
    </location>
</feature>
<proteinExistence type="predicted"/>
<evidence type="ECO:0000313" key="8">
    <source>
        <dbReference type="EMBL" id="WIA18804.1"/>
    </source>
</evidence>
<keyword evidence="2" id="KW-1003">Cell membrane</keyword>
<evidence type="ECO:0000259" key="7">
    <source>
        <dbReference type="PROSITE" id="PS51379"/>
    </source>
</evidence>
<gene>
    <name evidence="8" type="ORF">OEZ85_003487</name>
</gene>
<evidence type="ECO:0000256" key="1">
    <source>
        <dbReference type="ARBA" id="ARBA00004236"/>
    </source>
</evidence>
<keyword evidence="9" id="KW-1185">Reference proteome</keyword>
<evidence type="ECO:0008006" key="10">
    <source>
        <dbReference type="Google" id="ProtNLM"/>
    </source>
</evidence>
<feature type="domain" description="4Fe-4S ferredoxin-type" evidence="7">
    <location>
        <begin position="552"/>
        <end position="581"/>
    </location>
</feature>
<dbReference type="InterPro" id="IPR002078">
    <property type="entry name" value="Sigma_54_int"/>
</dbReference>
<evidence type="ECO:0000256" key="4">
    <source>
        <dbReference type="SAM" id="MobiDB-lite"/>
    </source>
</evidence>
<evidence type="ECO:0000256" key="5">
    <source>
        <dbReference type="SAM" id="SignalP"/>
    </source>
</evidence>
<dbReference type="InterPro" id="IPR052378">
    <property type="entry name" value="NosR_regulator"/>
</dbReference>
<feature type="region of interest" description="Disordered" evidence="4">
    <location>
        <begin position="181"/>
        <end position="202"/>
    </location>
</feature>
<organism evidence="8 9">
    <name type="scientific">Tetradesmus obliquus</name>
    <name type="common">Green alga</name>
    <name type="synonym">Acutodesmus obliquus</name>
    <dbReference type="NCBI Taxonomy" id="3088"/>
    <lineage>
        <taxon>Eukaryota</taxon>
        <taxon>Viridiplantae</taxon>
        <taxon>Chlorophyta</taxon>
        <taxon>core chlorophytes</taxon>
        <taxon>Chlorophyceae</taxon>
        <taxon>CS clade</taxon>
        <taxon>Sphaeropleales</taxon>
        <taxon>Scenedesmaceae</taxon>
        <taxon>Tetradesmus</taxon>
    </lineage>
</organism>
<dbReference type="PANTHER" id="PTHR30224">
    <property type="entry name" value="ELECTRON TRANSPORT PROTEIN"/>
    <property type="match status" value="1"/>
</dbReference>
<feature type="domain" description="Sigma-54 factor interaction" evidence="6">
    <location>
        <begin position="110"/>
        <end position="173"/>
    </location>
</feature>
<dbReference type="EMBL" id="CP126217">
    <property type="protein sequence ID" value="WIA18804.1"/>
    <property type="molecule type" value="Genomic_DNA"/>
</dbReference>
<dbReference type="PANTHER" id="PTHR30224:SF4">
    <property type="entry name" value="ELECTRON TRANSPORT PROTEIN YCCM-RELATED"/>
    <property type="match status" value="1"/>
</dbReference>
<dbReference type="Pfam" id="PF12801">
    <property type="entry name" value="Fer4_5"/>
    <property type="match status" value="2"/>
</dbReference>
<feature type="signal peptide" evidence="5">
    <location>
        <begin position="1"/>
        <end position="29"/>
    </location>
</feature>
<keyword evidence="3" id="KW-0472">Membrane</keyword>
<dbReference type="PROSITE" id="PS51379">
    <property type="entry name" value="4FE4S_FER_2"/>
    <property type="match status" value="1"/>
</dbReference>
<dbReference type="SUPFAM" id="SSF54862">
    <property type="entry name" value="4Fe-4S ferredoxins"/>
    <property type="match status" value="1"/>
</dbReference>
<evidence type="ECO:0000313" key="9">
    <source>
        <dbReference type="Proteomes" id="UP001244341"/>
    </source>
</evidence>
<protein>
    <recommendedName>
        <fullName evidence="10">4Fe-4S ferredoxin-type domain-containing protein</fullName>
    </recommendedName>
</protein>
<comment type="subcellular location">
    <subcellularLocation>
        <location evidence="1">Cell membrane</location>
    </subcellularLocation>
</comment>
<dbReference type="InterPro" id="IPR017900">
    <property type="entry name" value="4Fe4S_Fe_S_CS"/>
</dbReference>
<evidence type="ECO:0000256" key="3">
    <source>
        <dbReference type="ARBA" id="ARBA00023136"/>
    </source>
</evidence>
<dbReference type="InterPro" id="IPR017896">
    <property type="entry name" value="4Fe4S_Fe-S-bd"/>
</dbReference>
<dbReference type="Gene3D" id="1.10.8.60">
    <property type="match status" value="1"/>
</dbReference>
<name>A0ABY8UBG0_TETOB</name>
<evidence type="ECO:0000259" key="6">
    <source>
        <dbReference type="PROSITE" id="PS50045"/>
    </source>
</evidence>
<dbReference type="PROSITE" id="PS50045">
    <property type="entry name" value="SIGMA54_INTERACT_4"/>
    <property type="match status" value="1"/>
</dbReference>
<dbReference type="PROSITE" id="PS00198">
    <property type="entry name" value="4FE4S_FER_1"/>
    <property type="match status" value="1"/>
</dbReference>
<dbReference type="Proteomes" id="UP001244341">
    <property type="component" value="Chromosome 10b"/>
</dbReference>